<dbReference type="AlphaFoldDB" id="A0A0A9BT85"/>
<proteinExistence type="predicted"/>
<evidence type="ECO:0000313" key="1">
    <source>
        <dbReference type="EMBL" id="JAD66506.1"/>
    </source>
</evidence>
<reference evidence="1" key="1">
    <citation type="submission" date="2014-09" db="EMBL/GenBank/DDBJ databases">
        <authorList>
            <person name="Magalhaes I.L.F."/>
            <person name="Oliveira U."/>
            <person name="Santos F.R."/>
            <person name="Vidigal T.H.D.A."/>
            <person name="Brescovit A.D."/>
            <person name="Santos A.J."/>
        </authorList>
    </citation>
    <scope>NUCLEOTIDE SEQUENCE</scope>
    <source>
        <tissue evidence="1">Shoot tissue taken approximately 20 cm above the soil surface</tissue>
    </source>
</reference>
<dbReference type="EMBL" id="GBRH01231389">
    <property type="protein sequence ID" value="JAD66506.1"/>
    <property type="molecule type" value="Transcribed_RNA"/>
</dbReference>
<accession>A0A0A9BT85</accession>
<sequence length="119" mass="12861">MSLMLKDGCRNSSLAAMRAPHPSATLFRYTIGVLPISWEAESLILSPGKMAGSAAACCCWVEKSEELPAPAPASEMGAAPCWRSDLLRISLITILSNLVPLTFFSADWRSEGGLRRGYE</sequence>
<reference evidence="1" key="2">
    <citation type="journal article" date="2015" name="Data Brief">
        <title>Shoot transcriptome of the giant reed, Arundo donax.</title>
        <authorList>
            <person name="Barrero R.A."/>
            <person name="Guerrero F.D."/>
            <person name="Moolhuijzen P."/>
            <person name="Goolsby J.A."/>
            <person name="Tidwell J."/>
            <person name="Bellgard S.E."/>
            <person name="Bellgard M.I."/>
        </authorList>
    </citation>
    <scope>NUCLEOTIDE SEQUENCE</scope>
    <source>
        <tissue evidence="1">Shoot tissue taken approximately 20 cm above the soil surface</tissue>
    </source>
</reference>
<organism evidence="1">
    <name type="scientific">Arundo donax</name>
    <name type="common">Giant reed</name>
    <name type="synonym">Donax arundinaceus</name>
    <dbReference type="NCBI Taxonomy" id="35708"/>
    <lineage>
        <taxon>Eukaryota</taxon>
        <taxon>Viridiplantae</taxon>
        <taxon>Streptophyta</taxon>
        <taxon>Embryophyta</taxon>
        <taxon>Tracheophyta</taxon>
        <taxon>Spermatophyta</taxon>
        <taxon>Magnoliopsida</taxon>
        <taxon>Liliopsida</taxon>
        <taxon>Poales</taxon>
        <taxon>Poaceae</taxon>
        <taxon>PACMAD clade</taxon>
        <taxon>Arundinoideae</taxon>
        <taxon>Arundineae</taxon>
        <taxon>Arundo</taxon>
    </lineage>
</organism>
<protein>
    <submittedName>
        <fullName evidence="1">Uncharacterized protein</fullName>
    </submittedName>
</protein>
<name>A0A0A9BT85_ARUDO</name>